<reference evidence="1" key="1">
    <citation type="submission" date="2014-09" db="EMBL/GenBank/DDBJ databases">
        <authorList>
            <person name="Magalhaes I.L.F."/>
            <person name="Oliveira U."/>
            <person name="Santos F.R."/>
            <person name="Vidigal T.H.D.A."/>
            <person name="Brescovit A.D."/>
            <person name="Santos A.J."/>
        </authorList>
    </citation>
    <scope>NUCLEOTIDE SEQUENCE</scope>
    <source>
        <tissue evidence="1">Shoot tissue taken approximately 20 cm above the soil surface</tissue>
    </source>
</reference>
<reference evidence="1" key="2">
    <citation type="journal article" date="2015" name="Data Brief">
        <title>Shoot transcriptome of the giant reed, Arundo donax.</title>
        <authorList>
            <person name="Barrero R.A."/>
            <person name="Guerrero F.D."/>
            <person name="Moolhuijzen P."/>
            <person name="Goolsby J.A."/>
            <person name="Tidwell J."/>
            <person name="Bellgard S.E."/>
            <person name="Bellgard M.I."/>
        </authorList>
    </citation>
    <scope>NUCLEOTIDE SEQUENCE</scope>
    <source>
        <tissue evidence="1">Shoot tissue taken approximately 20 cm above the soil surface</tissue>
    </source>
</reference>
<dbReference type="EMBL" id="GBRH01172273">
    <property type="protein sequence ID" value="JAE25623.1"/>
    <property type="molecule type" value="Transcribed_RNA"/>
</dbReference>
<name>A0A0A9GYG3_ARUDO</name>
<organism evidence="1">
    <name type="scientific">Arundo donax</name>
    <name type="common">Giant reed</name>
    <name type="synonym">Donax arundinaceus</name>
    <dbReference type="NCBI Taxonomy" id="35708"/>
    <lineage>
        <taxon>Eukaryota</taxon>
        <taxon>Viridiplantae</taxon>
        <taxon>Streptophyta</taxon>
        <taxon>Embryophyta</taxon>
        <taxon>Tracheophyta</taxon>
        <taxon>Spermatophyta</taxon>
        <taxon>Magnoliopsida</taxon>
        <taxon>Liliopsida</taxon>
        <taxon>Poales</taxon>
        <taxon>Poaceae</taxon>
        <taxon>PACMAD clade</taxon>
        <taxon>Arundinoideae</taxon>
        <taxon>Arundineae</taxon>
        <taxon>Arundo</taxon>
    </lineage>
</organism>
<dbReference type="AlphaFoldDB" id="A0A0A9GYG3"/>
<proteinExistence type="predicted"/>
<evidence type="ECO:0000313" key="1">
    <source>
        <dbReference type="EMBL" id="JAE25623.1"/>
    </source>
</evidence>
<protein>
    <submittedName>
        <fullName evidence="1">Uncharacterized protein</fullName>
    </submittedName>
</protein>
<sequence>MATVDLTHQYVTYLHRTRTVAGDTGVMSVCISENRD</sequence>
<accession>A0A0A9GYG3</accession>